<name>A0AAD9KEP4_9ANNE</name>
<protein>
    <submittedName>
        <fullName evidence="1">Uncharacterized protein</fullName>
    </submittedName>
</protein>
<accession>A0AAD9KEP4</accession>
<sequence>MFGSNDTFDMGTLNIGGKVNNMGKVNIMGEVNIMGKVNIMGEVNIMGKVNIMPKVNIIGKVNIMREFSVLAQRPWISPASLRLVQCVGSTSRGQSGISGLVQCAGSTSLDQSGIPETGSVGWLNVPGSVRHLSDWFSGLAQRPWISPASLRLVQWAGSTSLDYI</sequence>
<evidence type="ECO:0000313" key="1">
    <source>
        <dbReference type="EMBL" id="KAK2169887.1"/>
    </source>
</evidence>
<proteinExistence type="predicted"/>
<dbReference type="AlphaFoldDB" id="A0AAD9KEP4"/>
<dbReference type="Proteomes" id="UP001208570">
    <property type="component" value="Unassembled WGS sequence"/>
</dbReference>
<dbReference type="EMBL" id="JAODUP010000006">
    <property type="protein sequence ID" value="KAK2169887.1"/>
    <property type="molecule type" value="Genomic_DNA"/>
</dbReference>
<keyword evidence="2" id="KW-1185">Reference proteome</keyword>
<gene>
    <name evidence="1" type="ORF">LSH36_6g08000</name>
</gene>
<organism evidence="1 2">
    <name type="scientific">Paralvinella palmiformis</name>
    <dbReference type="NCBI Taxonomy" id="53620"/>
    <lineage>
        <taxon>Eukaryota</taxon>
        <taxon>Metazoa</taxon>
        <taxon>Spiralia</taxon>
        <taxon>Lophotrochozoa</taxon>
        <taxon>Annelida</taxon>
        <taxon>Polychaeta</taxon>
        <taxon>Sedentaria</taxon>
        <taxon>Canalipalpata</taxon>
        <taxon>Terebellida</taxon>
        <taxon>Terebelliformia</taxon>
        <taxon>Alvinellidae</taxon>
        <taxon>Paralvinella</taxon>
    </lineage>
</organism>
<comment type="caution">
    <text evidence="1">The sequence shown here is derived from an EMBL/GenBank/DDBJ whole genome shotgun (WGS) entry which is preliminary data.</text>
</comment>
<reference evidence="1" key="1">
    <citation type="journal article" date="2023" name="Mol. Biol. Evol.">
        <title>Third-Generation Sequencing Reveals the Adaptive Role of the Epigenome in Three Deep-Sea Polychaetes.</title>
        <authorList>
            <person name="Perez M."/>
            <person name="Aroh O."/>
            <person name="Sun Y."/>
            <person name="Lan Y."/>
            <person name="Juniper S.K."/>
            <person name="Young C.R."/>
            <person name="Angers B."/>
            <person name="Qian P.Y."/>
        </authorList>
    </citation>
    <scope>NUCLEOTIDE SEQUENCE</scope>
    <source>
        <strain evidence="1">P08H-3</strain>
    </source>
</reference>
<evidence type="ECO:0000313" key="2">
    <source>
        <dbReference type="Proteomes" id="UP001208570"/>
    </source>
</evidence>